<reference evidence="1 2" key="1">
    <citation type="submission" date="2016-10" db="EMBL/GenBank/DDBJ databases">
        <title>The genome sequence of Colletotrichum fioriniae PJ7.</title>
        <authorList>
            <person name="Baroncelli R."/>
        </authorList>
    </citation>
    <scope>NUCLEOTIDE SEQUENCE [LARGE SCALE GENOMIC DNA]</scope>
    <source>
        <strain evidence="1">Col 31</strain>
    </source>
</reference>
<dbReference type="EMBL" id="MLGG01000024">
    <property type="protein sequence ID" value="KAK1455564.1"/>
    <property type="molecule type" value="Genomic_DNA"/>
</dbReference>
<sequence length="173" mass="19605">LRVQKSTLLNTHPSPLDLDLDPFHFPRLSLTPHSSLPPYALRRRSTRNATQRNFSPTSTYLRTLARYLTDTAGARNLANQQILSRSGHDRFAGTRIHPHDRRLKYSRPTRKSKLETLGSGTLDSAEPRLFQLADEKQPGFGNNTIGSSKPDWKTQQLRSLRRLTISTTTTSTL</sequence>
<accession>A0AAI9UGH2</accession>
<protein>
    <submittedName>
        <fullName evidence="1">Uncharacterized protein</fullName>
    </submittedName>
</protein>
<comment type="caution">
    <text evidence="1">The sequence shown here is derived from an EMBL/GenBank/DDBJ whole genome shotgun (WGS) entry which is preliminary data.</text>
</comment>
<keyword evidence="2" id="KW-1185">Reference proteome</keyword>
<evidence type="ECO:0000313" key="2">
    <source>
        <dbReference type="Proteomes" id="UP001239795"/>
    </source>
</evidence>
<proteinExistence type="predicted"/>
<dbReference type="Proteomes" id="UP001239795">
    <property type="component" value="Unassembled WGS sequence"/>
</dbReference>
<gene>
    <name evidence="1" type="ORF">CMEL01_04324</name>
</gene>
<organism evidence="1 2">
    <name type="scientific">Colletotrichum melonis</name>
    <dbReference type="NCBI Taxonomy" id="1209925"/>
    <lineage>
        <taxon>Eukaryota</taxon>
        <taxon>Fungi</taxon>
        <taxon>Dikarya</taxon>
        <taxon>Ascomycota</taxon>
        <taxon>Pezizomycotina</taxon>
        <taxon>Sordariomycetes</taxon>
        <taxon>Hypocreomycetidae</taxon>
        <taxon>Glomerellales</taxon>
        <taxon>Glomerellaceae</taxon>
        <taxon>Colletotrichum</taxon>
        <taxon>Colletotrichum acutatum species complex</taxon>
    </lineage>
</organism>
<evidence type="ECO:0000313" key="1">
    <source>
        <dbReference type="EMBL" id="KAK1455564.1"/>
    </source>
</evidence>
<dbReference type="AlphaFoldDB" id="A0AAI9UGH2"/>
<feature type="non-terminal residue" evidence="1">
    <location>
        <position position="1"/>
    </location>
</feature>
<name>A0AAI9UGH2_9PEZI</name>